<proteinExistence type="predicted"/>
<accession>A0ABZ1E982</accession>
<gene>
    <name evidence="3" type="ORF">OIE14_18655</name>
</gene>
<dbReference type="InterPro" id="IPR015943">
    <property type="entry name" value="WD40/YVTN_repeat-like_dom_sf"/>
</dbReference>
<dbReference type="Gene3D" id="3.60.21.10">
    <property type="match status" value="1"/>
</dbReference>
<dbReference type="InterPro" id="IPR006311">
    <property type="entry name" value="TAT_signal"/>
</dbReference>
<feature type="domain" description="Pyrrolo-quinoline quinone repeat" evidence="2">
    <location>
        <begin position="445"/>
        <end position="577"/>
    </location>
</feature>
<dbReference type="EMBL" id="CP109071">
    <property type="protein sequence ID" value="WSA30228.1"/>
    <property type="molecule type" value="Genomic_DNA"/>
</dbReference>
<dbReference type="InterPro" id="IPR018391">
    <property type="entry name" value="PQQ_b-propeller_rpt"/>
</dbReference>
<feature type="domain" description="Pyrrolo-quinoline quinone repeat" evidence="2">
    <location>
        <begin position="651"/>
        <end position="737"/>
    </location>
</feature>
<organism evidence="3 4">
    <name type="scientific">Micromonospora peucetia</name>
    <dbReference type="NCBI Taxonomy" id="47871"/>
    <lineage>
        <taxon>Bacteria</taxon>
        <taxon>Bacillati</taxon>
        <taxon>Actinomycetota</taxon>
        <taxon>Actinomycetes</taxon>
        <taxon>Micromonosporales</taxon>
        <taxon>Micromonosporaceae</taxon>
        <taxon>Micromonospora</taxon>
    </lineage>
</organism>
<dbReference type="InterPro" id="IPR029052">
    <property type="entry name" value="Metallo-depent_PP-like"/>
</dbReference>
<dbReference type="Gene3D" id="2.40.10.480">
    <property type="match status" value="1"/>
</dbReference>
<evidence type="ECO:0000313" key="4">
    <source>
        <dbReference type="Proteomes" id="UP001334804"/>
    </source>
</evidence>
<dbReference type="SMART" id="SM00564">
    <property type="entry name" value="PQQ"/>
    <property type="match status" value="5"/>
</dbReference>
<dbReference type="InterPro" id="IPR002372">
    <property type="entry name" value="PQQ_rpt_dom"/>
</dbReference>
<dbReference type="SUPFAM" id="SSF56300">
    <property type="entry name" value="Metallo-dependent phosphatases"/>
    <property type="match status" value="1"/>
</dbReference>
<dbReference type="InterPro" id="IPR004843">
    <property type="entry name" value="Calcineurin-like_PHP"/>
</dbReference>
<dbReference type="Pfam" id="PF00149">
    <property type="entry name" value="Metallophos"/>
    <property type="match status" value="1"/>
</dbReference>
<protein>
    <submittedName>
        <fullName evidence="3">PQQ-binding-like beta-propeller repeat protein</fullName>
    </submittedName>
</protein>
<dbReference type="PROSITE" id="PS51318">
    <property type="entry name" value="TAT"/>
    <property type="match status" value="1"/>
</dbReference>
<sequence length="740" mass="79180">MPSLPAPEPARLPLDRRRLLGLGVGAVAAAATGAVTGGAPAVAGPPGHGGPWSAGFALLGDTQIDVDLPERTEGVRWAYEQIAARNPSIVCHVGDIVEHGSVAEYDTYFGTIPVALRPRIRHVPGNHDWRWDSTAGERYGKLFGPSRYSFDFDGLHFVALDPSHLLQEPGGFGESGIRWLTRDLDRVAPGVPIILLCHFPFGGDNYYVSDQERLLELLDRYNVRAVFAGHVHAEQVQRFNGVTQLAVDDTRGSAIYYWVQRTAGPDGQVLKVTAVQRGADGSAESRSVLDIPVSGPRTAIVQRPQAVSLDPAGAALAVSVRLAPHVRAANVKAQLYPQHTYGLKDAGQWRNLASDGGRRFSGGLDLTSLPPGEHRMTVRVTDADGAWYEQTRTFDLPDTARRLRWSEQLGAPVQAGLAVRDDLLVAATTDGTVIGARPTRRGLSRRWRERIGPVHGRPAFAPDGRTVYVPSDDHRLYALDPATGRRRFTHDAGAPVLGSPLVTTVDGRTVVVLSAGETRQVIDARTGGTVWNVAGKGMFAGRAASDGTRVYAGAGDGNVYAHDARTGAVLWSFSTTTRTTVYSRLIYGPWADNLEVLPNGLVLVSTVTSAFALDPATGELRWSVAGSYIYAPKLLLDNGDVVMFDDGGRTASRVDPTTGQARWTTGLGARPVSTGAAIHDGVAWIPTTTGLVVAVDLTTGSVRTRLQLTTSAYCYSPPVVIGDMLMVGDQDGFLHGIAVN</sequence>
<feature type="domain" description="Calcineurin-like phosphoesterase" evidence="1">
    <location>
        <begin position="56"/>
        <end position="233"/>
    </location>
</feature>
<dbReference type="Gene3D" id="2.130.10.10">
    <property type="entry name" value="YVTN repeat-like/Quinoprotein amine dehydrogenase"/>
    <property type="match status" value="1"/>
</dbReference>
<keyword evidence="4" id="KW-1185">Reference proteome</keyword>
<name>A0ABZ1E982_9ACTN</name>
<dbReference type="Pfam" id="PF13360">
    <property type="entry name" value="PQQ_2"/>
    <property type="match status" value="2"/>
</dbReference>
<dbReference type="SUPFAM" id="SSF50998">
    <property type="entry name" value="Quinoprotein alcohol dehydrogenase-like"/>
    <property type="match status" value="1"/>
</dbReference>
<dbReference type="InterPro" id="IPR011047">
    <property type="entry name" value="Quinoprotein_ADH-like_sf"/>
</dbReference>
<dbReference type="RefSeq" id="WP_326563386.1">
    <property type="nucleotide sequence ID" value="NZ_CP109071.1"/>
</dbReference>
<dbReference type="PANTHER" id="PTHR34512">
    <property type="entry name" value="CELL SURFACE PROTEIN"/>
    <property type="match status" value="1"/>
</dbReference>
<evidence type="ECO:0000259" key="2">
    <source>
        <dbReference type="Pfam" id="PF13360"/>
    </source>
</evidence>
<dbReference type="Proteomes" id="UP001334804">
    <property type="component" value="Chromosome"/>
</dbReference>
<evidence type="ECO:0000259" key="1">
    <source>
        <dbReference type="Pfam" id="PF00149"/>
    </source>
</evidence>
<dbReference type="Gene3D" id="2.40.128.630">
    <property type="match status" value="1"/>
</dbReference>
<evidence type="ECO:0000313" key="3">
    <source>
        <dbReference type="EMBL" id="WSA30228.1"/>
    </source>
</evidence>
<reference evidence="3 4" key="1">
    <citation type="submission" date="2022-10" db="EMBL/GenBank/DDBJ databases">
        <title>The complete genomes of actinobacterial strains from the NBC collection.</title>
        <authorList>
            <person name="Joergensen T.S."/>
            <person name="Alvarez Arevalo M."/>
            <person name="Sterndorff E.B."/>
            <person name="Faurdal D."/>
            <person name="Vuksanovic O."/>
            <person name="Mourched A.-S."/>
            <person name="Charusanti P."/>
            <person name="Shaw S."/>
            <person name="Blin K."/>
            <person name="Weber T."/>
        </authorList>
    </citation>
    <scope>NUCLEOTIDE SEQUENCE [LARGE SCALE GENOMIC DNA]</scope>
    <source>
        <strain evidence="3 4">NBC 01809</strain>
    </source>
</reference>
<dbReference type="PANTHER" id="PTHR34512:SF30">
    <property type="entry name" value="OUTER MEMBRANE PROTEIN ASSEMBLY FACTOR BAMB"/>
    <property type="match status" value="1"/>
</dbReference>